<evidence type="ECO:0000313" key="3">
    <source>
        <dbReference type="EMBL" id="GAA3883618.1"/>
    </source>
</evidence>
<dbReference type="Pfam" id="PF01361">
    <property type="entry name" value="Tautomerase"/>
    <property type="match status" value="1"/>
</dbReference>
<dbReference type="InterPro" id="IPR004370">
    <property type="entry name" value="4-OT-like_dom"/>
</dbReference>
<dbReference type="InterPro" id="IPR037479">
    <property type="entry name" value="Tauto_MSAD"/>
</dbReference>
<name>A0ABP7KPF9_9GAMM</name>
<evidence type="ECO:0000313" key="4">
    <source>
        <dbReference type="Proteomes" id="UP001499994"/>
    </source>
</evidence>
<dbReference type="EMBL" id="BAABDG010000002">
    <property type="protein sequence ID" value="GAA3883618.1"/>
    <property type="molecule type" value="Genomic_DNA"/>
</dbReference>
<keyword evidence="4" id="KW-1185">Reference proteome</keyword>
<dbReference type="Gene3D" id="3.30.429.10">
    <property type="entry name" value="Macrophage Migration Inhibitory Factor"/>
    <property type="match status" value="1"/>
</dbReference>
<feature type="domain" description="4-oxalocrotonate tautomerase-like" evidence="2">
    <location>
        <begin position="2"/>
        <end position="50"/>
    </location>
</feature>
<proteinExistence type="predicted"/>
<dbReference type="InterPro" id="IPR014347">
    <property type="entry name" value="Tautomerase/MIF_sf"/>
</dbReference>
<organism evidence="3 4">
    <name type="scientific">Gibbsiella dentisursi</name>
    <dbReference type="NCBI Taxonomy" id="796890"/>
    <lineage>
        <taxon>Bacteria</taxon>
        <taxon>Pseudomonadati</taxon>
        <taxon>Pseudomonadota</taxon>
        <taxon>Gammaproteobacteria</taxon>
        <taxon>Enterobacterales</taxon>
        <taxon>Yersiniaceae</taxon>
        <taxon>Gibbsiella</taxon>
    </lineage>
</organism>
<dbReference type="Proteomes" id="UP001499994">
    <property type="component" value="Unassembled WGS sequence"/>
</dbReference>
<accession>A0ABP7KPF9</accession>
<protein>
    <recommendedName>
        <fullName evidence="2">4-oxalocrotonate tautomerase-like domain-containing protein</fullName>
    </recommendedName>
</protein>
<dbReference type="SUPFAM" id="SSF55331">
    <property type="entry name" value="Tautomerase/MIF"/>
    <property type="match status" value="1"/>
</dbReference>
<evidence type="ECO:0000259" key="2">
    <source>
        <dbReference type="Pfam" id="PF01361"/>
    </source>
</evidence>
<evidence type="ECO:0000256" key="1">
    <source>
        <dbReference type="ARBA" id="ARBA00023235"/>
    </source>
</evidence>
<comment type="caution">
    <text evidence="3">The sequence shown here is derived from an EMBL/GenBank/DDBJ whole genome shotgun (WGS) entry which is preliminary data.</text>
</comment>
<keyword evidence="1" id="KW-0413">Isomerase</keyword>
<gene>
    <name evidence="3" type="ORF">GCM10022405_06250</name>
</gene>
<dbReference type="PANTHER" id="PTHR38460:SF1">
    <property type="entry name" value="TAUTOMERASE YOLI-RELATED"/>
    <property type="match status" value="1"/>
</dbReference>
<dbReference type="PANTHER" id="PTHR38460">
    <property type="entry name" value="TAUTOMERASE YOLI-RELATED"/>
    <property type="match status" value="1"/>
</dbReference>
<reference evidence="4" key="1">
    <citation type="journal article" date="2019" name="Int. J. Syst. Evol. Microbiol.">
        <title>The Global Catalogue of Microorganisms (GCM) 10K type strain sequencing project: providing services to taxonomists for standard genome sequencing and annotation.</title>
        <authorList>
            <consortium name="The Broad Institute Genomics Platform"/>
            <consortium name="The Broad Institute Genome Sequencing Center for Infectious Disease"/>
            <person name="Wu L."/>
            <person name="Ma J."/>
        </authorList>
    </citation>
    <scope>NUCLEOTIDE SEQUENCE [LARGE SCALE GENOMIC DNA]</scope>
    <source>
        <strain evidence="4">JCM 17201</strain>
    </source>
</reference>
<sequence>MPFTRIALQRGKSNDYLHTLSDTLHQALVDAFDVPAADKFQAIDQYSPGELIYDRD</sequence>